<dbReference type="PANTHER" id="PTHR40045:SF1">
    <property type="entry name" value="YQCI_YCGG FAMILY PROTEIN"/>
    <property type="match status" value="1"/>
</dbReference>
<dbReference type="NCBIfam" id="NF041366">
    <property type="entry name" value="GntA_guanitoxin"/>
    <property type="match status" value="1"/>
</dbReference>
<sequence>MRQICTHEGFVTRYPSEIAMAINPFDAATAEAGSTLKPAAHGGLVPSRIAAASTEQPLLQEAHAEFRDFVMRQEFPCVGARAAFNSGSYAVAAYDELGSEAATANLARDLFEFTRSEIREASEYATFVAVFSGSAPEDELQFEHALWQQLQRLNGLDASHFDWDPMASADPTDAQFSFSFAGQALYVIGMHPNASRDARRFRWPAMVFNPHEQFEKLRADGKWKRMQQTIRERDVQLQGSINPMLSDFGEVTEARQYSGRAVEENWRAPFEPVKAPAAGKCPFHH</sequence>
<dbReference type="Pfam" id="PF08892">
    <property type="entry name" value="YqcI_YcgG"/>
    <property type="match status" value="1"/>
</dbReference>
<dbReference type="PANTHER" id="PTHR40045">
    <property type="entry name" value="YCGG FAMILY PROTEIN"/>
    <property type="match status" value="1"/>
</dbReference>
<evidence type="ECO:0000313" key="1">
    <source>
        <dbReference type="EMBL" id="CAA9237558.1"/>
    </source>
</evidence>
<reference evidence="1" key="1">
    <citation type="submission" date="2020-02" db="EMBL/GenBank/DDBJ databases">
        <authorList>
            <person name="Meier V. D."/>
        </authorList>
    </citation>
    <scope>NUCLEOTIDE SEQUENCE</scope>
    <source>
        <strain evidence="1">AVDCRST_MAG42</strain>
    </source>
</reference>
<name>A0A6J4HYC8_9BACT</name>
<accession>A0A6J4HYC8</accession>
<organism evidence="1">
    <name type="scientific">uncultured Chthoniobacterales bacterium</name>
    <dbReference type="NCBI Taxonomy" id="1836801"/>
    <lineage>
        <taxon>Bacteria</taxon>
        <taxon>Pseudomonadati</taxon>
        <taxon>Verrucomicrobiota</taxon>
        <taxon>Spartobacteria</taxon>
        <taxon>Chthoniobacterales</taxon>
        <taxon>environmental samples</taxon>
    </lineage>
</organism>
<gene>
    <name evidence="1" type="ORF">AVDCRST_MAG42-1510</name>
</gene>
<protein>
    <recommendedName>
        <fullName evidence="2">YqcI/YcgG family protein</fullName>
    </recommendedName>
</protein>
<proteinExistence type="predicted"/>
<evidence type="ECO:0008006" key="2">
    <source>
        <dbReference type="Google" id="ProtNLM"/>
    </source>
</evidence>
<dbReference type="EMBL" id="CADCTA010000059">
    <property type="protein sequence ID" value="CAA9237558.1"/>
    <property type="molecule type" value="Genomic_DNA"/>
</dbReference>
<dbReference type="AlphaFoldDB" id="A0A6J4HYC8"/>
<dbReference type="InterPro" id="IPR014988">
    <property type="entry name" value="Uncharacterised_YqcI/YcgG"/>
</dbReference>